<dbReference type="Gene3D" id="1.10.10.1050">
    <property type="entry name" value="Dcp2, box A domain"/>
    <property type="match status" value="1"/>
</dbReference>
<evidence type="ECO:0000256" key="2">
    <source>
        <dbReference type="ARBA" id="ARBA00005279"/>
    </source>
</evidence>
<name>A0AAV8ADZ5_9EUKA</name>
<dbReference type="InterPro" id="IPR007722">
    <property type="entry name" value="DCP2_BoxA"/>
</dbReference>
<dbReference type="SUPFAM" id="SSF140586">
    <property type="entry name" value="Dcp2 domain-like"/>
    <property type="match status" value="1"/>
</dbReference>
<dbReference type="InterPro" id="IPR000086">
    <property type="entry name" value="NUDIX_hydrolase_dom"/>
</dbReference>
<comment type="subcellular location">
    <subcellularLocation>
        <location evidence="1">Cytoplasm</location>
    </subcellularLocation>
</comment>
<dbReference type="PANTHER" id="PTHR23114">
    <property type="entry name" value="M7GPPPN-MRNA HYDROLASE"/>
    <property type="match status" value="1"/>
</dbReference>
<keyword evidence="7" id="KW-1185">Reference proteome</keyword>
<evidence type="ECO:0000256" key="1">
    <source>
        <dbReference type="ARBA" id="ARBA00004496"/>
    </source>
</evidence>
<dbReference type="GO" id="GO:0000290">
    <property type="term" value="P:deadenylation-dependent decapping of nuclear-transcribed mRNA"/>
    <property type="evidence" value="ECO:0007669"/>
    <property type="project" value="TreeGrafter"/>
</dbReference>
<sequence>MTRELQVKIFKDLLSRFVINTNYNEENWEIDLIENMRKSLWFYKDFYQKEYAHLPNLTLEKICREMFRLYKPLKQRKEGGMIQKHKKYRNKQPKCGSILLTPDLKKVLLVLGVGNGKKLKGKWGFPKGTLESCDENPMDCVIRETREEIGYDLTGKILDKNCLKKKVNSTFSYMYIITDVNPKQEFYTETRNEIQKIQWFPIDKVPLKETNMVFSKHYPALLNWIKFKKSKRSNGGGFKIDLTSILSNSNQVYN</sequence>
<dbReference type="EMBL" id="JAOAOG010000020">
    <property type="protein sequence ID" value="KAJ6254400.1"/>
    <property type="molecule type" value="Genomic_DNA"/>
</dbReference>
<dbReference type="Gene3D" id="3.90.79.10">
    <property type="entry name" value="Nucleoside Triphosphate Pyrophosphohydrolase"/>
    <property type="match status" value="1"/>
</dbReference>
<evidence type="ECO:0000313" key="4">
    <source>
        <dbReference type="EMBL" id="KAJ3450429.1"/>
    </source>
</evidence>
<feature type="domain" description="Nudix hydrolase" evidence="3">
    <location>
        <begin position="90"/>
        <end position="227"/>
    </location>
</feature>
<reference evidence="4" key="2">
    <citation type="submission" date="2022-08" db="EMBL/GenBank/DDBJ databases">
        <title>Novel sulphate-reducing endosymbionts in the free-living metamonad Anaeramoeba.</title>
        <authorList>
            <person name="Jerlstrom-Hultqvist J."/>
            <person name="Cepicka I."/>
            <person name="Gallot-Lavallee L."/>
            <person name="Salas-Leiva D."/>
            <person name="Curtis B.A."/>
            <person name="Zahonova K."/>
            <person name="Pipaliya S."/>
            <person name="Dacks J."/>
            <person name="Roger A.J."/>
        </authorList>
    </citation>
    <scope>NUCLEOTIDE SEQUENCE</scope>
    <source>
        <strain evidence="4">Busselton2</strain>
    </source>
</reference>
<reference evidence="5" key="1">
    <citation type="submission" date="2022-08" db="EMBL/GenBank/DDBJ databases">
        <title>Novel sulfate-reducing endosymbionts in the free-living metamonad Anaeramoeba.</title>
        <authorList>
            <person name="Jerlstrom-Hultqvist J."/>
            <person name="Cepicka I."/>
            <person name="Gallot-Lavallee L."/>
            <person name="Salas-Leiva D."/>
            <person name="Curtis B.A."/>
            <person name="Zahonova K."/>
            <person name="Pipaliya S."/>
            <person name="Dacks J."/>
            <person name="Roger A.J."/>
        </authorList>
    </citation>
    <scope>NUCLEOTIDE SEQUENCE</scope>
    <source>
        <strain evidence="5">Schooner1</strain>
    </source>
</reference>
<dbReference type="InterPro" id="IPR015797">
    <property type="entry name" value="NUDIX_hydrolase-like_dom_sf"/>
</dbReference>
<protein>
    <submittedName>
        <fullName evidence="4">M7gpppn-mRNA hydrolase</fullName>
    </submittedName>
</protein>
<dbReference type="AlphaFoldDB" id="A0AAV8ADZ5"/>
<evidence type="ECO:0000259" key="3">
    <source>
        <dbReference type="PROSITE" id="PS51462"/>
    </source>
</evidence>
<dbReference type="InterPro" id="IPR036189">
    <property type="entry name" value="DCP2_BoxA_sf"/>
</dbReference>
<dbReference type="GO" id="GO:0030145">
    <property type="term" value="F:manganese ion binding"/>
    <property type="evidence" value="ECO:0007669"/>
    <property type="project" value="InterPro"/>
</dbReference>
<comment type="similarity">
    <text evidence="2">Belongs to the Nudix hydrolase family. DCP2 subfamily.</text>
</comment>
<dbReference type="Proteomes" id="UP001146793">
    <property type="component" value="Unassembled WGS sequence"/>
</dbReference>
<dbReference type="Proteomes" id="UP001150062">
    <property type="component" value="Unassembled WGS sequence"/>
</dbReference>
<dbReference type="PROSITE" id="PS51462">
    <property type="entry name" value="NUDIX"/>
    <property type="match status" value="1"/>
</dbReference>
<organism evidence="4 6">
    <name type="scientific">Anaeramoeba flamelloides</name>
    <dbReference type="NCBI Taxonomy" id="1746091"/>
    <lineage>
        <taxon>Eukaryota</taxon>
        <taxon>Metamonada</taxon>
        <taxon>Anaeramoebidae</taxon>
        <taxon>Anaeramoeba</taxon>
    </lineage>
</organism>
<gene>
    <name evidence="4" type="ORF">M0812_06605</name>
    <name evidence="5" type="ORF">M0813_12356</name>
</gene>
<comment type="caution">
    <text evidence="4">The sequence shown here is derived from an EMBL/GenBank/DDBJ whole genome shotgun (WGS) entry which is preliminary data.</text>
</comment>
<dbReference type="Pfam" id="PF00293">
    <property type="entry name" value="NUDIX"/>
    <property type="match status" value="1"/>
</dbReference>
<keyword evidence="4" id="KW-0378">Hydrolase</keyword>
<evidence type="ECO:0000313" key="5">
    <source>
        <dbReference type="EMBL" id="KAJ6254400.1"/>
    </source>
</evidence>
<proteinExistence type="inferred from homology"/>
<dbReference type="GO" id="GO:0016787">
    <property type="term" value="F:hydrolase activity"/>
    <property type="evidence" value="ECO:0007669"/>
    <property type="project" value="UniProtKB-KW"/>
</dbReference>
<dbReference type="PANTHER" id="PTHR23114:SF17">
    <property type="entry name" value="M7GPPPN-MRNA HYDROLASE"/>
    <property type="match status" value="1"/>
</dbReference>
<dbReference type="GO" id="GO:0003723">
    <property type="term" value="F:RNA binding"/>
    <property type="evidence" value="ECO:0007669"/>
    <property type="project" value="InterPro"/>
</dbReference>
<dbReference type="SUPFAM" id="SSF55811">
    <property type="entry name" value="Nudix"/>
    <property type="match status" value="1"/>
</dbReference>
<evidence type="ECO:0000313" key="6">
    <source>
        <dbReference type="Proteomes" id="UP001146793"/>
    </source>
</evidence>
<accession>A0AAV8ADZ5</accession>
<evidence type="ECO:0000313" key="7">
    <source>
        <dbReference type="Proteomes" id="UP001150062"/>
    </source>
</evidence>
<dbReference type="EMBL" id="JANTQA010000012">
    <property type="protein sequence ID" value="KAJ3450429.1"/>
    <property type="molecule type" value="Genomic_DNA"/>
</dbReference>
<dbReference type="GO" id="GO:0000932">
    <property type="term" value="C:P-body"/>
    <property type="evidence" value="ECO:0007669"/>
    <property type="project" value="TreeGrafter"/>
</dbReference>
<dbReference type="Pfam" id="PF05026">
    <property type="entry name" value="DCP2"/>
    <property type="match status" value="1"/>
</dbReference>